<dbReference type="Proteomes" id="UP000177596">
    <property type="component" value="Unassembled WGS sequence"/>
</dbReference>
<sequence>MRKIIIYILITGFLLFLCTVTTRAQGVSDSSASLKIAAAKGGFDYRVENLREFLEKYNSPLAVYAEEFVTYADLNGLDYRLVPSISGVESTFGKRIPADSYNAYGWANGEYSFTSWEDSIAHVSKTLRIAYIDRGAASIAKIAKRYAPPSVTWAGKVTFFVKKIDFLPLDFDII</sequence>
<dbReference type="EMBL" id="MGIL01000021">
    <property type="protein sequence ID" value="OGM87826.1"/>
    <property type="molecule type" value="Genomic_DNA"/>
</dbReference>
<reference evidence="1 2" key="1">
    <citation type="journal article" date="2016" name="Nat. Commun.">
        <title>Thousands of microbial genomes shed light on interconnected biogeochemical processes in an aquifer system.</title>
        <authorList>
            <person name="Anantharaman K."/>
            <person name="Brown C.T."/>
            <person name="Hug L.A."/>
            <person name="Sharon I."/>
            <person name="Castelle C.J."/>
            <person name="Probst A.J."/>
            <person name="Thomas B.C."/>
            <person name="Singh A."/>
            <person name="Wilkins M.J."/>
            <person name="Karaoz U."/>
            <person name="Brodie E.L."/>
            <person name="Williams K.H."/>
            <person name="Hubbard S.S."/>
            <person name="Banfield J.F."/>
        </authorList>
    </citation>
    <scope>NUCLEOTIDE SEQUENCE [LARGE SCALE GENOMIC DNA]</scope>
</reference>
<comment type="caution">
    <text evidence="1">The sequence shown here is derived from an EMBL/GenBank/DDBJ whole genome shotgun (WGS) entry which is preliminary data.</text>
</comment>
<gene>
    <name evidence="1" type="ORF">A2573_01470</name>
</gene>
<accession>A0A1F8DHE9</accession>
<name>A0A1F8DHE9_9BACT</name>
<proteinExistence type="predicted"/>
<evidence type="ECO:0008006" key="3">
    <source>
        <dbReference type="Google" id="ProtNLM"/>
    </source>
</evidence>
<protein>
    <recommendedName>
        <fullName evidence="3">Mannosyl-glycoprotein endo-beta-N-acetylglucosamidase-like domain-containing protein</fullName>
    </recommendedName>
</protein>
<evidence type="ECO:0000313" key="1">
    <source>
        <dbReference type="EMBL" id="OGM87826.1"/>
    </source>
</evidence>
<evidence type="ECO:0000313" key="2">
    <source>
        <dbReference type="Proteomes" id="UP000177596"/>
    </source>
</evidence>
<organism evidence="1 2">
    <name type="scientific">Candidatus Woesebacteria bacterium RIFOXYD1_FULL_43_18</name>
    <dbReference type="NCBI Taxonomy" id="1802551"/>
    <lineage>
        <taxon>Bacteria</taxon>
        <taxon>Candidatus Woeseibacteriota</taxon>
    </lineage>
</organism>
<dbReference type="AlphaFoldDB" id="A0A1F8DHE9"/>